<evidence type="ECO:0000256" key="1">
    <source>
        <dbReference type="SAM" id="Phobius"/>
    </source>
</evidence>
<evidence type="ECO:0000313" key="3">
    <source>
        <dbReference type="Proteomes" id="UP001157911"/>
    </source>
</evidence>
<dbReference type="EMBL" id="FXUB01000003">
    <property type="protein sequence ID" value="SMP14236.1"/>
    <property type="molecule type" value="Genomic_DNA"/>
</dbReference>
<organism evidence="2 3">
    <name type="scientific">Desulfurobacterium pacificum</name>
    <dbReference type="NCBI Taxonomy" id="240166"/>
    <lineage>
        <taxon>Bacteria</taxon>
        <taxon>Pseudomonadati</taxon>
        <taxon>Aquificota</taxon>
        <taxon>Aquificia</taxon>
        <taxon>Desulfurobacteriales</taxon>
        <taxon>Desulfurobacteriaceae</taxon>
        <taxon>Desulfurobacterium</taxon>
    </lineage>
</organism>
<keyword evidence="1" id="KW-0812">Transmembrane</keyword>
<keyword evidence="1" id="KW-1133">Transmembrane helix</keyword>
<dbReference type="Pfam" id="PF07963">
    <property type="entry name" value="N_methyl"/>
    <property type="match status" value="1"/>
</dbReference>
<dbReference type="Proteomes" id="UP001157911">
    <property type="component" value="Unassembled WGS sequence"/>
</dbReference>
<dbReference type="InterPro" id="IPR012902">
    <property type="entry name" value="N_methyl_site"/>
</dbReference>
<name>A0ABY1NNI0_9BACT</name>
<gene>
    <name evidence="2" type="ORF">SAMN06265339_1296</name>
</gene>
<evidence type="ECO:0000313" key="2">
    <source>
        <dbReference type="EMBL" id="SMP14236.1"/>
    </source>
</evidence>
<accession>A0ABY1NNI0</accession>
<keyword evidence="1" id="KW-0472">Membrane</keyword>
<reference evidence="2 3" key="1">
    <citation type="submission" date="2017-05" db="EMBL/GenBank/DDBJ databases">
        <authorList>
            <person name="Varghese N."/>
            <person name="Submissions S."/>
        </authorList>
    </citation>
    <scope>NUCLEOTIDE SEQUENCE [LARGE SCALE GENOMIC DNA]</scope>
    <source>
        <strain evidence="2 3">DSM 15522</strain>
    </source>
</reference>
<feature type="transmembrane region" description="Helical" evidence="1">
    <location>
        <begin position="12"/>
        <end position="33"/>
    </location>
</feature>
<keyword evidence="3" id="KW-1185">Reference proteome</keyword>
<proteinExistence type="predicted"/>
<comment type="caution">
    <text evidence="2">The sequence shown here is derived from an EMBL/GenBank/DDBJ whole genome shotgun (WGS) entry which is preliminary data.</text>
</comment>
<protein>
    <submittedName>
        <fullName evidence="2">N-terminal methylation motif-containing protein</fullName>
    </submittedName>
</protein>
<sequence>MRRRGFTVIEVLVAMVIMMISVLALTLALIYAIKFSKLNLLREQALYKAEKLVNYLVSLPYTDTCLQAGTYNCSSGTSCCDGFAGDRQVSYSVSDNGSDLKKIEVNVEFSYGSYNATVHLERLKGNW</sequence>
<dbReference type="RefSeq" id="WP_283400753.1">
    <property type="nucleotide sequence ID" value="NZ_FXUB01000003.1"/>
</dbReference>